<dbReference type="AlphaFoldDB" id="A0A2N7PPY2"/>
<evidence type="ECO:0000313" key="10">
    <source>
        <dbReference type="Proteomes" id="UP000235460"/>
    </source>
</evidence>
<feature type="transmembrane region" description="Helical" evidence="7">
    <location>
        <begin position="6"/>
        <end position="24"/>
    </location>
</feature>
<protein>
    <submittedName>
        <fullName evidence="9">Carbon starvation protein A</fullName>
    </submittedName>
</protein>
<dbReference type="Proteomes" id="UP000235460">
    <property type="component" value="Unassembled WGS sequence"/>
</dbReference>
<feature type="transmembrane region" description="Helical" evidence="7">
    <location>
        <begin position="159"/>
        <end position="178"/>
    </location>
</feature>
<gene>
    <name evidence="9" type="ORF">C0190_01230</name>
</gene>
<comment type="similarity">
    <text evidence="2">Belongs to the peptide transporter carbon starvation (CstA) (TC 2.A.114) family.</text>
</comment>
<keyword evidence="5 7" id="KW-1133">Transmembrane helix</keyword>
<keyword evidence="6 7" id="KW-0472">Membrane</keyword>
<proteinExistence type="inferred from homology"/>
<comment type="caution">
    <text evidence="9">The sequence shown here is derived from an EMBL/GenBank/DDBJ whole genome shotgun (WGS) entry which is preliminary data.</text>
</comment>
<comment type="subcellular location">
    <subcellularLocation>
        <location evidence="1">Cell membrane</location>
        <topology evidence="1">Multi-pass membrane protein</topology>
    </subcellularLocation>
</comment>
<evidence type="ECO:0000256" key="4">
    <source>
        <dbReference type="ARBA" id="ARBA00022692"/>
    </source>
</evidence>
<evidence type="ECO:0000313" key="9">
    <source>
        <dbReference type="EMBL" id="PMP68683.1"/>
    </source>
</evidence>
<evidence type="ECO:0000256" key="2">
    <source>
        <dbReference type="ARBA" id="ARBA00007755"/>
    </source>
</evidence>
<keyword evidence="4 7" id="KW-0812">Transmembrane</keyword>
<evidence type="ECO:0000259" key="8">
    <source>
        <dbReference type="Pfam" id="PF02554"/>
    </source>
</evidence>
<evidence type="ECO:0000256" key="1">
    <source>
        <dbReference type="ARBA" id="ARBA00004651"/>
    </source>
</evidence>
<feature type="transmembrane region" description="Helical" evidence="7">
    <location>
        <begin position="478"/>
        <end position="502"/>
    </location>
</feature>
<dbReference type="PANTHER" id="PTHR30252:SF0">
    <property type="entry name" value="PEPTIDE TRANSPORTER CSTA"/>
    <property type="match status" value="1"/>
</dbReference>
<sequence length="535" mass="59554">MLKILFFLILIIFGLGYLFYGKFLEKSYGVKEDEKVPSKTNFDGIDFVPTNKFILLGHHFSSIAGAGPIVGPIIAGIAYGWLPGILWIVLGTIFIGGLHDFSSLIASIRNKGKSIGEVAKIYMGESVYKIFLLFIWFSLVYVIAVFTDLAATTFAKEPPVAQVNVGYILIALIFGLSLYKLKIRLPLATLFFLFLIGIIIIFSLKNSFIFLTREAWIWILIIYCFFASILPVWILLQPRDYLSSFLLYSILVIGILGVFFGDYTISYPVFLSFNSQIGPFFPFLFITIACGAISGFHSLVSSGTTSKQLDNIKNAKIVAYGGMVLEGIVATIALITVMIISENLAKSVKLPTDIFSFGISKFVALIGIDPKIGLIYGYLVISAFILTTLDTATRISRYVLQELMNLPISDFRARVFTTLATLILPVILLHLKFYAPDGTLIPAWKIIWPLFGSTNQLLAALVLLTIYVWARNTKPGRYIFILIPTIFMLITTLSALIYLVLGKFKLDIITLIGFILIILAFYMIIAGAKVFGFNR</sequence>
<keyword evidence="3" id="KW-1003">Cell membrane</keyword>
<evidence type="ECO:0000256" key="5">
    <source>
        <dbReference type="ARBA" id="ARBA00022989"/>
    </source>
</evidence>
<reference evidence="9 10" key="1">
    <citation type="submission" date="2018-01" db="EMBL/GenBank/DDBJ databases">
        <title>Metagenomic assembled genomes from two thermal pools in the Uzon Caldera, Kamchatka, Russia.</title>
        <authorList>
            <person name="Wilkins L."/>
            <person name="Ettinger C."/>
        </authorList>
    </citation>
    <scope>NUCLEOTIDE SEQUENCE [LARGE SCALE GENOMIC DNA]</scope>
    <source>
        <strain evidence="9">ZAV-08</strain>
    </source>
</reference>
<evidence type="ECO:0000256" key="7">
    <source>
        <dbReference type="SAM" id="Phobius"/>
    </source>
</evidence>
<name>A0A2N7PPY2_9BACT</name>
<dbReference type="InterPro" id="IPR051605">
    <property type="entry name" value="CstA"/>
</dbReference>
<feature type="domain" description="CstA N-terminal" evidence="8">
    <location>
        <begin position="5"/>
        <end position="354"/>
    </location>
</feature>
<feature type="transmembrane region" description="Helical" evidence="7">
    <location>
        <begin position="245"/>
        <end position="265"/>
    </location>
</feature>
<feature type="transmembrane region" description="Helical" evidence="7">
    <location>
        <begin position="277"/>
        <end position="296"/>
    </location>
</feature>
<dbReference type="GO" id="GO:0009267">
    <property type="term" value="P:cellular response to starvation"/>
    <property type="evidence" value="ECO:0007669"/>
    <property type="project" value="InterPro"/>
</dbReference>
<feature type="transmembrane region" description="Helical" evidence="7">
    <location>
        <begin position="317"/>
        <end position="340"/>
    </location>
</feature>
<feature type="transmembrane region" description="Helical" evidence="7">
    <location>
        <begin position="60"/>
        <end position="79"/>
    </location>
</feature>
<feature type="transmembrane region" description="Helical" evidence="7">
    <location>
        <begin position="375"/>
        <end position="392"/>
    </location>
</feature>
<feature type="transmembrane region" description="Helical" evidence="7">
    <location>
        <begin position="413"/>
        <end position="434"/>
    </location>
</feature>
<dbReference type="PANTHER" id="PTHR30252">
    <property type="entry name" value="INNER MEMBRANE PEPTIDE TRANSPORTER"/>
    <property type="match status" value="1"/>
</dbReference>
<accession>A0A2N7PPY2</accession>
<feature type="transmembrane region" description="Helical" evidence="7">
    <location>
        <begin position="508"/>
        <end position="531"/>
    </location>
</feature>
<organism evidence="9 10">
    <name type="scientific">Thermodesulfobacterium geofontis</name>
    <dbReference type="NCBI Taxonomy" id="1295609"/>
    <lineage>
        <taxon>Bacteria</taxon>
        <taxon>Pseudomonadati</taxon>
        <taxon>Thermodesulfobacteriota</taxon>
        <taxon>Thermodesulfobacteria</taxon>
        <taxon>Thermodesulfobacteriales</taxon>
        <taxon>Thermodesulfobacteriaceae</taxon>
        <taxon>Thermodesulfobacterium</taxon>
    </lineage>
</organism>
<dbReference type="GO" id="GO:0005886">
    <property type="term" value="C:plasma membrane"/>
    <property type="evidence" value="ECO:0007669"/>
    <property type="project" value="UniProtKB-SubCell"/>
</dbReference>
<dbReference type="Pfam" id="PF02554">
    <property type="entry name" value="CstA"/>
    <property type="match status" value="1"/>
</dbReference>
<feature type="transmembrane region" description="Helical" evidence="7">
    <location>
        <begin position="127"/>
        <end position="147"/>
    </location>
</feature>
<feature type="transmembrane region" description="Helical" evidence="7">
    <location>
        <begin position="85"/>
        <end position="106"/>
    </location>
</feature>
<evidence type="ECO:0000256" key="3">
    <source>
        <dbReference type="ARBA" id="ARBA00022475"/>
    </source>
</evidence>
<evidence type="ECO:0000256" key="6">
    <source>
        <dbReference type="ARBA" id="ARBA00023136"/>
    </source>
</evidence>
<feature type="transmembrane region" description="Helical" evidence="7">
    <location>
        <begin position="185"/>
        <end position="204"/>
    </location>
</feature>
<dbReference type="EMBL" id="PNIK01000017">
    <property type="protein sequence ID" value="PMP68683.1"/>
    <property type="molecule type" value="Genomic_DNA"/>
</dbReference>
<feature type="transmembrane region" description="Helical" evidence="7">
    <location>
        <begin position="446"/>
        <end position="469"/>
    </location>
</feature>
<dbReference type="InterPro" id="IPR003706">
    <property type="entry name" value="CstA_N"/>
</dbReference>
<feature type="transmembrane region" description="Helical" evidence="7">
    <location>
        <begin position="216"/>
        <end position="236"/>
    </location>
</feature>